<reference evidence="1" key="1">
    <citation type="submission" date="2021-02" db="EMBL/GenBank/DDBJ databases">
        <authorList>
            <person name="Nowell W R."/>
        </authorList>
    </citation>
    <scope>NUCLEOTIDE SEQUENCE</scope>
</reference>
<protein>
    <submittedName>
        <fullName evidence="1">Uncharacterized protein</fullName>
    </submittedName>
</protein>
<dbReference type="Proteomes" id="UP000663887">
    <property type="component" value="Unassembled WGS sequence"/>
</dbReference>
<evidence type="ECO:0000313" key="2">
    <source>
        <dbReference type="Proteomes" id="UP000663887"/>
    </source>
</evidence>
<dbReference type="AlphaFoldDB" id="A0A816RY48"/>
<comment type="caution">
    <text evidence="1">The sequence shown here is derived from an EMBL/GenBank/DDBJ whole genome shotgun (WGS) entry which is preliminary data.</text>
</comment>
<dbReference type="EMBL" id="CAJNRG010005925">
    <property type="protein sequence ID" value="CAF2081275.1"/>
    <property type="molecule type" value="Genomic_DNA"/>
</dbReference>
<sequence>MYFSMLKPSSIIIQTLFRSLASKTTKYRPISAPLRFHMDTKLVYGPQRMIREKRCTQPSELDLFTEKPSKRIFEDDTELLYAGSSGFRRACSVPKGVPISERQRYLRDLFRIPRGQPASLFPQAYIPNKYLGLRRKKD</sequence>
<gene>
    <name evidence="1" type="ORF">XDN619_LOCUS14799</name>
</gene>
<accession>A0A816RY48</accession>
<name>A0A816RY48_9BILA</name>
<organism evidence="1 2">
    <name type="scientific">Rotaria magnacalcarata</name>
    <dbReference type="NCBI Taxonomy" id="392030"/>
    <lineage>
        <taxon>Eukaryota</taxon>
        <taxon>Metazoa</taxon>
        <taxon>Spiralia</taxon>
        <taxon>Gnathifera</taxon>
        <taxon>Rotifera</taxon>
        <taxon>Eurotatoria</taxon>
        <taxon>Bdelloidea</taxon>
        <taxon>Philodinida</taxon>
        <taxon>Philodinidae</taxon>
        <taxon>Rotaria</taxon>
    </lineage>
</organism>
<evidence type="ECO:0000313" key="1">
    <source>
        <dbReference type="EMBL" id="CAF2081275.1"/>
    </source>
</evidence>
<proteinExistence type="predicted"/>